<protein>
    <submittedName>
        <fullName evidence="5">DNA-binding response regulator</fullName>
    </submittedName>
</protein>
<feature type="domain" description="Response regulatory" evidence="4">
    <location>
        <begin position="3"/>
        <end position="119"/>
    </location>
</feature>
<dbReference type="InterPro" id="IPR016032">
    <property type="entry name" value="Sig_transdc_resp-reg_C-effctor"/>
</dbReference>
<name>A0ABQ3PB19_9ACTN</name>
<dbReference type="SMART" id="SM00448">
    <property type="entry name" value="REC"/>
    <property type="match status" value="1"/>
</dbReference>
<dbReference type="InterPro" id="IPR001789">
    <property type="entry name" value="Sig_transdc_resp-reg_receiver"/>
</dbReference>
<dbReference type="Gene3D" id="3.40.50.2300">
    <property type="match status" value="1"/>
</dbReference>
<dbReference type="SMART" id="SM00421">
    <property type="entry name" value="HTH_LUXR"/>
    <property type="match status" value="1"/>
</dbReference>
<dbReference type="GO" id="GO:0003677">
    <property type="term" value="F:DNA binding"/>
    <property type="evidence" value="ECO:0007669"/>
    <property type="project" value="UniProtKB-KW"/>
</dbReference>
<keyword evidence="6" id="KW-1185">Reference proteome</keyword>
<dbReference type="Proteomes" id="UP001052739">
    <property type="component" value="Unassembled WGS sequence"/>
</dbReference>
<sequence>MIRILLVEDMSMLRRALVALISLEEDIEVIAELDTGAGAADRIMALRPDVAVLDIELPGQDGIAIAEELHRRGCPSRVLILTSLGRPTNLRRAIAAGVHGFLLKDGSPDQLADSIRAVAAGKRAFDPDLTLAALDVVESPLTARETDVLRIAATGCDVDEIASTLHLSTGTVRNYLTTVVHKLGARNRVDAIRIATASGWL</sequence>
<dbReference type="SUPFAM" id="SSF52172">
    <property type="entry name" value="CheY-like"/>
    <property type="match status" value="1"/>
</dbReference>
<dbReference type="GeneID" id="94007550"/>
<dbReference type="CDD" id="cd06170">
    <property type="entry name" value="LuxR_C_like"/>
    <property type="match status" value="1"/>
</dbReference>
<evidence type="ECO:0000256" key="1">
    <source>
        <dbReference type="ARBA" id="ARBA00023125"/>
    </source>
</evidence>
<proteinExistence type="predicted"/>
<evidence type="ECO:0000256" key="2">
    <source>
        <dbReference type="PROSITE-ProRule" id="PRU00169"/>
    </source>
</evidence>
<evidence type="ECO:0000313" key="6">
    <source>
        <dbReference type="Proteomes" id="UP001052739"/>
    </source>
</evidence>
<dbReference type="PRINTS" id="PR00038">
    <property type="entry name" value="HTHLUXR"/>
</dbReference>
<evidence type="ECO:0000313" key="5">
    <source>
        <dbReference type="EMBL" id="GHI22185.1"/>
    </source>
</evidence>
<dbReference type="InterPro" id="IPR039420">
    <property type="entry name" value="WalR-like"/>
</dbReference>
<accession>A0ABQ3PB19</accession>
<dbReference type="Pfam" id="PF00196">
    <property type="entry name" value="GerE"/>
    <property type="match status" value="1"/>
</dbReference>
<dbReference type="RefSeq" id="WP_043223710.1">
    <property type="nucleotide sequence ID" value="NZ_BNBS01000116.1"/>
</dbReference>
<comment type="caution">
    <text evidence="5">The sequence shown here is derived from an EMBL/GenBank/DDBJ whole genome shotgun (WGS) entry which is preliminary data.</text>
</comment>
<dbReference type="InterPro" id="IPR011006">
    <property type="entry name" value="CheY-like_superfamily"/>
</dbReference>
<feature type="domain" description="HTH luxR-type" evidence="3">
    <location>
        <begin position="134"/>
        <end position="199"/>
    </location>
</feature>
<reference evidence="5" key="1">
    <citation type="submission" date="2024-05" db="EMBL/GenBank/DDBJ databases">
        <title>Whole genome shotgun sequence of Streptomyces hydrogenans NBRC 13475.</title>
        <authorList>
            <person name="Komaki H."/>
            <person name="Tamura T."/>
        </authorList>
    </citation>
    <scope>NUCLEOTIDE SEQUENCE</scope>
    <source>
        <strain evidence="5">NBRC 13475</strain>
    </source>
</reference>
<dbReference type="SUPFAM" id="SSF46894">
    <property type="entry name" value="C-terminal effector domain of the bipartite response regulators"/>
    <property type="match status" value="1"/>
</dbReference>
<dbReference type="Pfam" id="PF00072">
    <property type="entry name" value="Response_reg"/>
    <property type="match status" value="1"/>
</dbReference>
<dbReference type="PANTHER" id="PTHR43214">
    <property type="entry name" value="TWO-COMPONENT RESPONSE REGULATOR"/>
    <property type="match status" value="1"/>
</dbReference>
<dbReference type="PROSITE" id="PS50043">
    <property type="entry name" value="HTH_LUXR_2"/>
    <property type="match status" value="1"/>
</dbReference>
<dbReference type="InterPro" id="IPR000792">
    <property type="entry name" value="Tscrpt_reg_LuxR_C"/>
</dbReference>
<dbReference type="PROSITE" id="PS50110">
    <property type="entry name" value="RESPONSE_REGULATORY"/>
    <property type="match status" value="1"/>
</dbReference>
<gene>
    <name evidence="5" type="primary">desR</name>
    <name evidence="5" type="ORF">Shyd_35560</name>
</gene>
<dbReference type="EMBL" id="BNDW01000019">
    <property type="protein sequence ID" value="GHI22185.1"/>
    <property type="molecule type" value="Genomic_DNA"/>
</dbReference>
<evidence type="ECO:0000259" key="3">
    <source>
        <dbReference type="PROSITE" id="PS50043"/>
    </source>
</evidence>
<keyword evidence="2" id="KW-0597">Phosphoprotein</keyword>
<feature type="modified residue" description="4-aspartylphosphate" evidence="2">
    <location>
        <position position="54"/>
    </location>
</feature>
<evidence type="ECO:0000259" key="4">
    <source>
        <dbReference type="PROSITE" id="PS50110"/>
    </source>
</evidence>
<dbReference type="PANTHER" id="PTHR43214:SF42">
    <property type="entry name" value="TRANSCRIPTIONAL REGULATORY PROTEIN DESR"/>
    <property type="match status" value="1"/>
</dbReference>
<organism evidence="5 6">
    <name type="scientific">Streptomyces hydrogenans</name>
    <dbReference type="NCBI Taxonomy" id="1873719"/>
    <lineage>
        <taxon>Bacteria</taxon>
        <taxon>Bacillati</taxon>
        <taxon>Actinomycetota</taxon>
        <taxon>Actinomycetes</taxon>
        <taxon>Kitasatosporales</taxon>
        <taxon>Streptomycetaceae</taxon>
        <taxon>Streptomyces</taxon>
    </lineage>
</organism>
<keyword evidence="1 5" id="KW-0238">DNA-binding</keyword>